<comment type="caution">
    <text evidence="2">The sequence shown here is derived from an EMBL/GenBank/DDBJ whole genome shotgun (WGS) entry which is preliminary data.</text>
</comment>
<keyword evidence="3" id="KW-1185">Reference proteome</keyword>
<accession>A0A9D4UXS7</accession>
<sequence>MEGSAAYEPLVTEQQPPSPPPQPEEPHISEAQPAQATQIEPEIAKDEAQKQKQDSTQFSGEIAARKVSVFVTRTHILSQQYAGLEEEGEPEVQSAPIIINLEDDEAPPPPKEETVKLATLEKQKEAESLAHTPIAESSKE</sequence>
<dbReference type="AlphaFoldDB" id="A0A9D4UXS7"/>
<dbReference type="Proteomes" id="UP000886520">
    <property type="component" value="Chromosome 8"/>
</dbReference>
<proteinExistence type="predicted"/>
<reference evidence="2" key="1">
    <citation type="submission" date="2021-01" db="EMBL/GenBank/DDBJ databases">
        <title>Adiantum capillus-veneris genome.</title>
        <authorList>
            <person name="Fang Y."/>
            <person name="Liao Q."/>
        </authorList>
    </citation>
    <scope>NUCLEOTIDE SEQUENCE</scope>
    <source>
        <strain evidence="2">H3</strain>
        <tissue evidence="2">Leaf</tissue>
    </source>
</reference>
<dbReference type="EMBL" id="JABFUD020000008">
    <property type="protein sequence ID" value="KAI5075979.1"/>
    <property type="molecule type" value="Genomic_DNA"/>
</dbReference>
<feature type="region of interest" description="Disordered" evidence="1">
    <location>
        <begin position="1"/>
        <end position="38"/>
    </location>
</feature>
<evidence type="ECO:0000313" key="3">
    <source>
        <dbReference type="Proteomes" id="UP000886520"/>
    </source>
</evidence>
<evidence type="ECO:0000313" key="2">
    <source>
        <dbReference type="EMBL" id="KAI5075979.1"/>
    </source>
</evidence>
<name>A0A9D4UXS7_ADICA</name>
<gene>
    <name evidence="2" type="ORF">GOP47_0008044</name>
</gene>
<protein>
    <submittedName>
        <fullName evidence="2">Uncharacterized protein</fullName>
    </submittedName>
</protein>
<organism evidence="2 3">
    <name type="scientific">Adiantum capillus-veneris</name>
    <name type="common">Maidenhair fern</name>
    <dbReference type="NCBI Taxonomy" id="13818"/>
    <lineage>
        <taxon>Eukaryota</taxon>
        <taxon>Viridiplantae</taxon>
        <taxon>Streptophyta</taxon>
        <taxon>Embryophyta</taxon>
        <taxon>Tracheophyta</taxon>
        <taxon>Polypodiopsida</taxon>
        <taxon>Polypodiidae</taxon>
        <taxon>Polypodiales</taxon>
        <taxon>Pteridineae</taxon>
        <taxon>Pteridaceae</taxon>
        <taxon>Vittarioideae</taxon>
        <taxon>Adiantum</taxon>
    </lineage>
</organism>
<evidence type="ECO:0000256" key="1">
    <source>
        <dbReference type="SAM" id="MobiDB-lite"/>
    </source>
</evidence>